<comment type="caution">
    <text evidence="1">The sequence shown here is derived from an EMBL/GenBank/DDBJ whole genome shotgun (WGS) entry which is preliminary data.</text>
</comment>
<protein>
    <submittedName>
        <fullName evidence="1">Uncharacterized protein</fullName>
    </submittedName>
</protein>
<proteinExistence type="predicted"/>
<gene>
    <name evidence="1" type="ORF">CCACVL1_06926</name>
</gene>
<sequence>MANLSSVILVSKKSMSLAKCS</sequence>
<evidence type="ECO:0000313" key="2">
    <source>
        <dbReference type="Proteomes" id="UP000188268"/>
    </source>
</evidence>
<accession>A0A1R3JB58</accession>
<dbReference type="EMBL" id="AWWV01008249">
    <property type="protein sequence ID" value="OMO92062.1"/>
    <property type="molecule type" value="Genomic_DNA"/>
</dbReference>
<dbReference type="AlphaFoldDB" id="A0A1R3JB58"/>
<dbReference type="Proteomes" id="UP000188268">
    <property type="component" value="Unassembled WGS sequence"/>
</dbReference>
<organism evidence="1 2">
    <name type="scientific">Corchorus capsularis</name>
    <name type="common">Jute</name>
    <dbReference type="NCBI Taxonomy" id="210143"/>
    <lineage>
        <taxon>Eukaryota</taxon>
        <taxon>Viridiplantae</taxon>
        <taxon>Streptophyta</taxon>
        <taxon>Embryophyta</taxon>
        <taxon>Tracheophyta</taxon>
        <taxon>Spermatophyta</taxon>
        <taxon>Magnoliopsida</taxon>
        <taxon>eudicotyledons</taxon>
        <taxon>Gunneridae</taxon>
        <taxon>Pentapetalae</taxon>
        <taxon>rosids</taxon>
        <taxon>malvids</taxon>
        <taxon>Malvales</taxon>
        <taxon>Malvaceae</taxon>
        <taxon>Grewioideae</taxon>
        <taxon>Apeibeae</taxon>
        <taxon>Corchorus</taxon>
    </lineage>
</organism>
<reference evidence="1 2" key="1">
    <citation type="submission" date="2013-09" db="EMBL/GenBank/DDBJ databases">
        <title>Corchorus capsularis genome sequencing.</title>
        <authorList>
            <person name="Alam M."/>
            <person name="Haque M.S."/>
            <person name="Islam M.S."/>
            <person name="Emdad E.M."/>
            <person name="Islam M.M."/>
            <person name="Ahmed B."/>
            <person name="Halim A."/>
            <person name="Hossen Q.M.M."/>
            <person name="Hossain M.Z."/>
            <person name="Ahmed R."/>
            <person name="Khan M.M."/>
            <person name="Islam R."/>
            <person name="Rashid M.M."/>
            <person name="Khan S.A."/>
            <person name="Rahman M.S."/>
            <person name="Alam M."/>
        </authorList>
    </citation>
    <scope>NUCLEOTIDE SEQUENCE [LARGE SCALE GENOMIC DNA]</scope>
    <source>
        <strain evidence="2">cv. CVL-1</strain>
        <tissue evidence="1">Whole seedling</tissue>
    </source>
</reference>
<keyword evidence="2" id="KW-1185">Reference proteome</keyword>
<evidence type="ECO:0000313" key="1">
    <source>
        <dbReference type="EMBL" id="OMO92062.1"/>
    </source>
</evidence>
<name>A0A1R3JB58_COCAP</name>